<proteinExistence type="predicted"/>
<keyword evidence="2" id="KW-1185">Reference proteome</keyword>
<gene>
    <name evidence="1" type="ORF">K1T71_014271</name>
</gene>
<reference evidence="1 2" key="1">
    <citation type="journal article" date="2021" name="Front. Genet.">
        <title>Chromosome-Level Genome Assembly Reveals Significant Gene Expansion in the Toll and IMD Signaling Pathways of Dendrolimus kikuchii.</title>
        <authorList>
            <person name="Zhou J."/>
            <person name="Wu P."/>
            <person name="Xiong Z."/>
            <person name="Liu N."/>
            <person name="Zhao N."/>
            <person name="Ji M."/>
            <person name="Qiu Y."/>
            <person name="Yang B."/>
        </authorList>
    </citation>
    <scope>NUCLEOTIDE SEQUENCE [LARGE SCALE GENOMIC DNA]</scope>
    <source>
        <strain evidence="1">Ann1</strain>
    </source>
</reference>
<comment type="caution">
    <text evidence="1">The sequence shown here is derived from an EMBL/GenBank/DDBJ whole genome shotgun (WGS) entry which is preliminary data.</text>
</comment>
<name>A0ACC1CFI8_9NEOP</name>
<dbReference type="EMBL" id="CM034414">
    <property type="protein sequence ID" value="KAJ0170343.1"/>
    <property type="molecule type" value="Genomic_DNA"/>
</dbReference>
<accession>A0ACC1CFI8</accession>
<organism evidence="1 2">
    <name type="scientific">Dendrolimus kikuchii</name>
    <dbReference type="NCBI Taxonomy" id="765133"/>
    <lineage>
        <taxon>Eukaryota</taxon>
        <taxon>Metazoa</taxon>
        <taxon>Ecdysozoa</taxon>
        <taxon>Arthropoda</taxon>
        <taxon>Hexapoda</taxon>
        <taxon>Insecta</taxon>
        <taxon>Pterygota</taxon>
        <taxon>Neoptera</taxon>
        <taxon>Endopterygota</taxon>
        <taxon>Lepidoptera</taxon>
        <taxon>Glossata</taxon>
        <taxon>Ditrysia</taxon>
        <taxon>Bombycoidea</taxon>
        <taxon>Lasiocampidae</taxon>
        <taxon>Dendrolimus</taxon>
    </lineage>
</organism>
<dbReference type="Proteomes" id="UP000824533">
    <property type="component" value="Linkage Group LG28"/>
</dbReference>
<evidence type="ECO:0000313" key="1">
    <source>
        <dbReference type="EMBL" id="KAJ0170343.1"/>
    </source>
</evidence>
<evidence type="ECO:0000313" key="2">
    <source>
        <dbReference type="Proteomes" id="UP000824533"/>
    </source>
</evidence>
<sequence length="319" mass="36158">MESEITETQTQRKPKPFSIESLIGNTDRKSPEIDIENNISENSRNSEEDESERLEGLNRMKYYFNTPILQNGGFPLLLTYPEPWLSRVLNVPGQSSEDKRDSPVSVGSEESDGGEDTTQGNDSEPDQEDSSTDTTRENKARRRRTAFTSEQLLELEREFHAKKYLSLTERSQIASALKLSEVQVKIWFQNRRAKWKRVKAGLASGSHSGKNGSGTKIVVPIPVHVNRFAVRTQHHQMEKQNLQYRLDRNQPLPGSLLQSQSSAFLSATKLHENRVDRLADREPILLSPLGRNTIYDARLSTLNQAGAANVRYNQNGRHS</sequence>
<protein>
    <submittedName>
        <fullName evidence="1">Uncharacterized protein</fullName>
    </submittedName>
</protein>